<keyword evidence="4" id="KW-1015">Disulfide bond</keyword>
<protein>
    <recommendedName>
        <fullName evidence="8">Enterotoxin</fullName>
    </recommendedName>
</protein>
<dbReference type="PRINTS" id="PR00771">
    <property type="entry name" value="ENTEROTOXINA"/>
</dbReference>
<dbReference type="Gene3D" id="3.90.210.10">
    <property type="entry name" value="Heat-Labile Enterotoxin, subunit A"/>
    <property type="match status" value="1"/>
</dbReference>
<proteinExistence type="predicted"/>
<sequence length="239" mass="26970">MVAYENFFILFVLNLWTSLCYAQFTVWRVDQRSPDDIRTATGFLARGTSNVLQVAPNVSMYNHALGAPNGASRSNDGYVSTTADRNTAITFLRQMFRGDGYIYEVAAAANFIQVTGTLGQFSPYPNEHEYAALGGFGFEQVIAWTHYVNGVPQGSGRVVNRDFSPRYNNLRPSNGEPHLAGFPRSHQAWSLPPWNQFPGCRRNLSRSLHSRQQCAPDENDWYIASRYIDNMCYRQTLCG</sequence>
<keyword evidence="2 5" id="KW-0732">Signal</keyword>
<dbReference type="EMBL" id="QJNU01000155">
    <property type="protein sequence ID" value="RYP05803.1"/>
    <property type="molecule type" value="Genomic_DNA"/>
</dbReference>
<evidence type="ECO:0000256" key="2">
    <source>
        <dbReference type="ARBA" id="ARBA00022729"/>
    </source>
</evidence>
<evidence type="ECO:0000256" key="3">
    <source>
        <dbReference type="ARBA" id="ARBA00023026"/>
    </source>
</evidence>
<organism evidence="6 7">
    <name type="scientific">Monosporascus ibericus</name>
    <dbReference type="NCBI Taxonomy" id="155417"/>
    <lineage>
        <taxon>Eukaryota</taxon>
        <taxon>Fungi</taxon>
        <taxon>Dikarya</taxon>
        <taxon>Ascomycota</taxon>
        <taxon>Pezizomycotina</taxon>
        <taxon>Sordariomycetes</taxon>
        <taxon>Xylariomycetidae</taxon>
        <taxon>Xylariales</taxon>
        <taxon>Xylariales incertae sedis</taxon>
        <taxon>Monosporascus</taxon>
    </lineage>
</organism>
<dbReference type="GO" id="GO:0090729">
    <property type="term" value="F:toxin activity"/>
    <property type="evidence" value="ECO:0007669"/>
    <property type="project" value="UniProtKB-KW"/>
</dbReference>
<evidence type="ECO:0000256" key="1">
    <source>
        <dbReference type="ARBA" id="ARBA00022656"/>
    </source>
</evidence>
<feature type="signal peptide" evidence="5">
    <location>
        <begin position="1"/>
        <end position="22"/>
    </location>
</feature>
<keyword evidence="7" id="KW-1185">Reference proteome</keyword>
<dbReference type="InterPro" id="IPR001144">
    <property type="entry name" value="Enterotoxin_A"/>
</dbReference>
<evidence type="ECO:0008006" key="8">
    <source>
        <dbReference type="Google" id="ProtNLM"/>
    </source>
</evidence>
<feature type="chain" id="PRO_5020260350" description="Enterotoxin" evidence="5">
    <location>
        <begin position="23"/>
        <end position="239"/>
    </location>
</feature>
<dbReference type="SUPFAM" id="SSF56399">
    <property type="entry name" value="ADP-ribosylation"/>
    <property type="match status" value="1"/>
</dbReference>
<comment type="caution">
    <text evidence="6">The sequence shown here is derived from an EMBL/GenBank/DDBJ whole genome shotgun (WGS) entry which is preliminary data.</text>
</comment>
<reference evidence="6 7" key="1">
    <citation type="submission" date="2018-06" db="EMBL/GenBank/DDBJ databases">
        <title>Complete Genomes of Monosporascus.</title>
        <authorList>
            <person name="Robinson A.J."/>
            <person name="Natvig D.O."/>
        </authorList>
    </citation>
    <scope>NUCLEOTIDE SEQUENCE [LARGE SCALE GENOMIC DNA]</scope>
    <source>
        <strain evidence="6 7">CBS 110550</strain>
    </source>
</reference>
<dbReference type="AlphaFoldDB" id="A0A4Q4TKL4"/>
<accession>A0A4Q4TKL4</accession>
<keyword evidence="1" id="KW-0800">Toxin</keyword>
<name>A0A4Q4TKL4_9PEZI</name>
<gene>
    <name evidence="6" type="ORF">DL764_003547</name>
</gene>
<keyword evidence="3" id="KW-0843">Virulence</keyword>
<dbReference type="STRING" id="155417.A0A4Q4TKL4"/>
<dbReference type="Proteomes" id="UP000293360">
    <property type="component" value="Unassembled WGS sequence"/>
</dbReference>
<dbReference type="Pfam" id="PF01375">
    <property type="entry name" value="Enterotoxin_a"/>
    <property type="match status" value="1"/>
</dbReference>
<evidence type="ECO:0000313" key="6">
    <source>
        <dbReference type="EMBL" id="RYP05803.1"/>
    </source>
</evidence>
<evidence type="ECO:0000256" key="4">
    <source>
        <dbReference type="ARBA" id="ARBA00023157"/>
    </source>
</evidence>
<evidence type="ECO:0000313" key="7">
    <source>
        <dbReference type="Proteomes" id="UP000293360"/>
    </source>
</evidence>
<dbReference type="OrthoDB" id="4927890at2759"/>
<evidence type="ECO:0000256" key="5">
    <source>
        <dbReference type="SAM" id="SignalP"/>
    </source>
</evidence>